<proteinExistence type="predicted"/>
<evidence type="ECO:0000313" key="1">
    <source>
        <dbReference type="EMBL" id="KIM36853.1"/>
    </source>
</evidence>
<dbReference type="Proteomes" id="UP000053424">
    <property type="component" value="Unassembled WGS sequence"/>
</dbReference>
<reference evidence="1 2" key="1">
    <citation type="submission" date="2014-04" db="EMBL/GenBank/DDBJ databases">
        <authorList>
            <consortium name="DOE Joint Genome Institute"/>
            <person name="Kuo A."/>
            <person name="Gay G."/>
            <person name="Dore J."/>
            <person name="Kohler A."/>
            <person name="Nagy L.G."/>
            <person name="Floudas D."/>
            <person name="Copeland A."/>
            <person name="Barry K.W."/>
            <person name="Cichocki N."/>
            <person name="Veneault-Fourrey C."/>
            <person name="LaButti K."/>
            <person name="Lindquist E.A."/>
            <person name="Lipzen A."/>
            <person name="Lundell T."/>
            <person name="Morin E."/>
            <person name="Murat C."/>
            <person name="Sun H."/>
            <person name="Tunlid A."/>
            <person name="Henrissat B."/>
            <person name="Grigoriev I.V."/>
            <person name="Hibbett D.S."/>
            <person name="Martin F."/>
            <person name="Nordberg H.P."/>
            <person name="Cantor M.N."/>
            <person name="Hua S.X."/>
        </authorList>
    </citation>
    <scope>NUCLEOTIDE SEQUENCE [LARGE SCALE GENOMIC DNA]</scope>
    <source>
        <strain evidence="2">h7</strain>
    </source>
</reference>
<organism evidence="1 2">
    <name type="scientific">Hebeloma cylindrosporum</name>
    <dbReference type="NCBI Taxonomy" id="76867"/>
    <lineage>
        <taxon>Eukaryota</taxon>
        <taxon>Fungi</taxon>
        <taxon>Dikarya</taxon>
        <taxon>Basidiomycota</taxon>
        <taxon>Agaricomycotina</taxon>
        <taxon>Agaricomycetes</taxon>
        <taxon>Agaricomycetidae</taxon>
        <taxon>Agaricales</taxon>
        <taxon>Agaricineae</taxon>
        <taxon>Hymenogastraceae</taxon>
        <taxon>Hebeloma</taxon>
    </lineage>
</organism>
<dbReference type="OrthoDB" id="3120211at2759"/>
<accession>A0A0C2XG11</accession>
<evidence type="ECO:0000313" key="2">
    <source>
        <dbReference type="Proteomes" id="UP000053424"/>
    </source>
</evidence>
<protein>
    <submittedName>
        <fullName evidence="1">Uncharacterized protein</fullName>
    </submittedName>
</protein>
<name>A0A0C2XG11_HEBCY</name>
<sequence length="228" mass="25564">MEKYQATPTDNKPESLSAARAIVDGTGMTPVMAVVDAMLVLCKEIANISNFLAQNIRHTSYELFQEELDRCYQDSEKIVGERLSKFLCEHSEAEELNHSLIKMTIQIFITSFCAFVWDRYLDTPLHVEADKNASKGQRKAALLRNLISVFKIAAWVIPGSANRSAFEESLDPFFESVEEIEAAWTTVPEFAKISLSFVSPGEDLADFQTYAEAEVLPRIQTSIELSPS</sequence>
<dbReference type="HOGENOM" id="CLU_1214897_0_0_1"/>
<dbReference type="EMBL" id="KN831802">
    <property type="protein sequence ID" value="KIM36853.1"/>
    <property type="molecule type" value="Genomic_DNA"/>
</dbReference>
<gene>
    <name evidence="1" type="ORF">M413DRAFT_31458</name>
</gene>
<keyword evidence="2" id="KW-1185">Reference proteome</keyword>
<dbReference type="AlphaFoldDB" id="A0A0C2XG11"/>
<reference evidence="2" key="2">
    <citation type="submission" date="2015-01" db="EMBL/GenBank/DDBJ databases">
        <title>Evolutionary Origins and Diversification of the Mycorrhizal Mutualists.</title>
        <authorList>
            <consortium name="DOE Joint Genome Institute"/>
            <consortium name="Mycorrhizal Genomics Consortium"/>
            <person name="Kohler A."/>
            <person name="Kuo A."/>
            <person name="Nagy L.G."/>
            <person name="Floudas D."/>
            <person name="Copeland A."/>
            <person name="Barry K.W."/>
            <person name="Cichocki N."/>
            <person name="Veneault-Fourrey C."/>
            <person name="LaButti K."/>
            <person name="Lindquist E.A."/>
            <person name="Lipzen A."/>
            <person name="Lundell T."/>
            <person name="Morin E."/>
            <person name="Murat C."/>
            <person name="Riley R."/>
            <person name="Ohm R."/>
            <person name="Sun H."/>
            <person name="Tunlid A."/>
            <person name="Henrissat B."/>
            <person name="Grigoriev I.V."/>
            <person name="Hibbett D.S."/>
            <person name="Martin F."/>
        </authorList>
    </citation>
    <scope>NUCLEOTIDE SEQUENCE [LARGE SCALE GENOMIC DNA]</scope>
    <source>
        <strain evidence="2">h7</strain>
    </source>
</reference>